<dbReference type="Gene3D" id="2.30.42.10">
    <property type="match status" value="2"/>
</dbReference>
<reference evidence="6" key="2">
    <citation type="submission" date="2025-09" db="UniProtKB">
        <authorList>
            <consortium name="Ensembl"/>
        </authorList>
    </citation>
    <scope>IDENTIFICATION</scope>
</reference>
<organism evidence="6 7">
    <name type="scientific">Mola mola</name>
    <name type="common">Ocean sunfish</name>
    <name type="synonym">Tetraodon mola</name>
    <dbReference type="NCBI Taxonomy" id="94237"/>
    <lineage>
        <taxon>Eukaryota</taxon>
        <taxon>Metazoa</taxon>
        <taxon>Chordata</taxon>
        <taxon>Craniata</taxon>
        <taxon>Vertebrata</taxon>
        <taxon>Euteleostomi</taxon>
        <taxon>Actinopterygii</taxon>
        <taxon>Neopterygii</taxon>
        <taxon>Teleostei</taxon>
        <taxon>Neoteleostei</taxon>
        <taxon>Acanthomorphata</taxon>
        <taxon>Eupercaria</taxon>
        <taxon>Tetraodontiformes</taxon>
        <taxon>Molidae</taxon>
        <taxon>Mola</taxon>
    </lineage>
</organism>
<protein>
    <recommendedName>
        <fullName evidence="5">PDZ domain-containing protein</fullName>
    </recommendedName>
</protein>
<dbReference type="GO" id="GO:0016324">
    <property type="term" value="C:apical plasma membrane"/>
    <property type="evidence" value="ECO:0007669"/>
    <property type="project" value="TreeGrafter"/>
</dbReference>
<keyword evidence="3" id="KW-0472">Membrane</keyword>
<dbReference type="SUPFAM" id="SSF50156">
    <property type="entry name" value="PDZ domain-like"/>
    <property type="match status" value="2"/>
</dbReference>
<dbReference type="AlphaFoldDB" id="A0A3Q3W474"/>
<dbReference type="SMART" id="SM00228">
    <property type="entry name" value="PDZ"/>
    <property type="match status" value="2"/>
</dbReference>
<comment type="subcellular location">
    <subcellularLocation>
        <location evidence="1">Endomembrane system</location>
        <topology evidence="1">Peripheral membrane protein</topology>
    </subcellularLocation>
</comment>
<feature type="domain" description="PDZ" evidence="5">
    <location>
        <begin position="9"/>
        <end position="89"/>
    </location>
</feature>
<proteinExistence type="predicted"/>
<dbReference type="InterPro" id="IPR036034">
    <property type="entry name" value="PDZ_sf"/>
</dbReference>
<evidence type="ECO:0000256" key="3">
    <source>
        <dbReference type="ARBA" id="ARBA00023136"/>
    </source>
</evidence>
<dbReference type="GO" id="GO:0012505">
    <property type="term" value="C:endomembrane system"/>
    <property type="evidence" value="ECO:0007669"/>
    <property type="project" value="UniProtKB-SubCell"/>
</dbReference>
<dbReference type="PANTHER" id="PTHR14191">
    <property type="entry name" value="PDZ DOMAIN CONTAINING PROTEIN"/>
    <property type="match status" value="1"/>
</dbReference>
<dbReference type="Pfam" id="PF09007">
    <property type="entry name" value="EBP50_C"/>
    <property type="match status" value="1"/>
</dbReference>
<dbReference type="PANTHER" id="PTHR14191:SF4">
    <property type="entry name" value="NA(+)_H(+) EXCHANGE REGULATORY COFACTOR NHE-RF2"/>
    <property type="match status" value="1"/>
</dbReference>
<dbReference type="CDD" id="cd06768">
    <property type="entry name" value="PDZ_NHERF-like"/>
    <property type="match status" value="2"/>
</dbReference>
<evidence type="ECO:0000256" key="1">
    <source>
        <dbReference type="ARBA" id="ARBA00004184"/>
    </source>
</evidence>
<dbReference type="PIRSF" id="PIRSF037866">
    <property type="entry name" value="EBP50"/>
    <property type="match status" value="1"/>
</dbReference>
<evidence type="ECO:0000313" key="7">
    <source>
        <dbReference type="Proteomes" id="UP000261620"/>
    </source>
</evidence>
<evidence type="ECO:0000256" key="4">
    <source>
        <dbReference type="SAM" id="MobiDB-lite"/>
    </source>
</evidence>
<dbReference type="FunFam" id="2.30.42.10:FF:000068">
    <property type="entry name" value="Na(+)/H(+) exchange regulatory cofactor NHE-RF"/>
    <property type="match status" value="1"/>
</dbReference>
<dbReference type="GO" id="GO:0043495">
    <property type="term" value="F:protein-membrane adaptor activity"/>
    <property type="evidence" value="ECO:0007669"/>
    <property type="project" value="TreeGrafter"/>
</dbReference>
<dbReference type="GO" id="GO:0005102">
    <property type="term" value="F:signaling receptor binding"/>
    <property type="evidence" value="ECO:0007669"/>
    <property type="project" value="TreeGrafter"/>
</dbReference>
<dbReference type="Pfam" id="PF00595">
    <property type="entry name" value="PDZ"/>
    <property type="match status" value="2"/>
</dbReference>
<dbReference type="Ensembl" id="ENSMMOT00000006568.1">
    <property type="protein sequence ID" value="ENSMMOP00000006452.1"/>
    <property type="gene ID" value="ENSMMOG00000005048.1"/>
</dbReference>
<evidence type="ECO:0000313" key="6">
    <source>
        <dbReference type="Ensembl" id="ENSMMOP00000006452.1"/>
    </source>
</evidence>
<reference evidence="6" key="1">
    <citation type="submission" date="2025-08" db="UniProtKB">
        <authorList>
            <consortium name="Ensembl"/>
        </authorList>
    </citation>
    <scope>IDENTIFICATION</scope>
</reference>
<feature type="region of interest" description="Disordered" evidence="4">
    <location>
        <begin position="111"/>
        <end position="133"/>
    </location>
</feature>
<sequence length="315" mass="34486">DAAEPRPRLCLISKGPNGYGFHLHGEKGKSGQFIRKVEPGSPAETSGLRAGDRVVAVNGVNVERETHHQVVQRIKALETETRLLVVDPETHESLRSLRLPATEEMAVLVGGAPSASSPPASSSPPRTKPPVDTSELVPRVCHLVRSEMGYGFNLHSDRSQPGQYIRSLDPGSPADQAGLRPQDRVIEVNGVNIEGMRHTEVVAFIKKGGDETWLLVVDPDTDEHFKKRGVVPTVSHVRGKATLTECLTCYSIRSTRSNLSSQGNSTQVGSRLLDPFAEMGLSATAAEEKMKLHAKEKKRAPPMDWMKKYELFSNF</sequence>
<keyword evidence="7" id="KW-1185">Reference proteome</keyword>
<dbReference type="PROSITE" id="PS50106">
    <property type="entry name" value="PDZ"/>
    <property type="match status" value="2"/>
</dbReference>
<accession>A0A3Q3W474</accession>
<dbReference type="Proteomes" id="UP000261620">
    <property type="component" value="Unplaced"/>
</dbReference>
<keyword evidence="2" id="KW-0677">Repeat</keyword>
<dbReference type="OMA" id="MDPFAEM"/>
<dbReference type="InterPro" id="IPR051067">
    <property type="entry name" value="NHER"/>
</dbReference>
<feature type="domain" description="PDZ" evidence="5">
    <location>
        <begin position="140"/>
        <end position="220"/>
    </location>
</feature>
<evidence type="ECO:0000259" key="5">
    <source>
        <dbReference type="PROSITE" id="PS50106"/>
    </source>
</evidence>
<dbReference type="InterPro" id="IPR017300">
    <property type="entry name" value="NHERF-1/NHERF-2"/>
</dbReference>
<dbReference type="GO" id="GO:0072659">
    <property type="term" value="P:protein localization to plasma membrane"/>
    <property type="evidence" value="ECO:0007669"/>
    <property type="project" value="TreeGrafter"/>
</dbReference>
<dbReference type="InterPro" id="IPR001478">
    <property type="entry name" value="PDZ"/>
</dbReference>
<name>A0A3Q3W474_MOLML</name>
<dbReference type="STRING" id="94237.ENSMMOP00000006452"/>
<feature type="compositionally biased region" description="Low complexity" evidence="4">
    <location>
        <begin position="112"/>
        <end position="125"/>
    </location>
</feature>
<evidence type="ECO:0000256" key="2">
    <source>
        <dbReference type="ARBA" id="ARBA00022737"/>
    </source>
</evidence>
<dbReference type="InterPro" id="IPR015098">
    <property type="entry name" value="EBP50_C"/>
</dbReference>